<dbReference type="OrthoDB" id="1957187at2"/>
<gene>
    <name evidence="4" type="ORF">A8C56_11195</name>
</gene>
<dbReference type="STRING" id="1176587.A8C56_11195"/>
<evidence type="ECO:0000313" key="4">
    <source>
        <dbReference type="EMBL" id="ANH81470.1"/>
    </source>
</evidence>
<dbReference type="PANTHER" id="PTHR32347">
    <property type="entry name" value="EFFLUX SYSTEM COMPONENT YKNX-RELATED"/>
    <property type="match status" value="1"/>
</dbReference>
<dbReference type="Gene3D" id="2.40.420.20">
    <property type="match status" value="1"/>
</dbReference>
<keyword evidence="5" id="KW-1185">Reference proteome</keyword>
<evidence type="ECO:0000256" key="1">
    <source>
        <dbReference type="ARBA" id="ARBA00004196"/>
    </source>
</evidence>
<accession>A0A1A9I434</accession>
<comment type="subcellular location">
    <subcellularLocation>
        <location evidence="1">Cell envelope</location>
    </subcellularLocation>
</comment>
<dbReference type="EMBL" id="CP015772">
    <property type="protein sequence ID" value="ANH81470.1"/>
    <property type="molecule type" value="Genomic_DNA"/>
</dbReference>
<dbReference type="KEGG" id="nia:A8C56_11195"/>
<evidence type="ECO:0000313" key="5">
    <source>
        <dbReference type="Proteomes" id="UP000077667"/>
    </source>
</evidence>
<dbReference type="InterPro" id="IPR058627">
    <property type="entry name" value="MdtA-like_C"/>
</dbReference>
<name>A0A1A9I434_9BACT</name>
<dbReference type="Gene3D" id="1.10.287.470">
    <property type="entry name" value="Helix hairpin bin"/>
    <property type="match status" value="1"/>
</dbReference>
<protein>
    <submittedName>
        <fullName evidence="4">Efflux transporter periplasmic adaptor subunit</fullName>
    </submittedName>
</protein>
<organism evidence="4 5">
    <name type="scientific">Niabella ginsenosidivorans</name>
    <dbReference type="NCBI Taxonomy" id="1176587"/>
    <lineage>
        <taxon>Bacteria</taxon>
        <taxon>Pseudomonadati</taxon>
        <taxon>Bacteroidota</taxon>
        <taxon>Chitinophagia</taxon>
        <taxon>Chitinophagales</taxon>
        <taxon>Chitinophagaceae</taxon>
        <taxon>Niabella</taxon>
    </lineage>
</organism>
<dbReference type="InterPro" id="IPR050465">
    <property type="entry name" value="UPF0194_transport"/>
</dbReference>
<keyword evidence="2" id="KW-0175">Coiled coil</keyword>
<dbReference type="PANTHER" id="PTHR32347:SF23">
    <property type="entry name" value="BLL5650 PROTEIN"/>
    <property type="match status" value="1"/>
</dbReference>
<proteinExistence type="predicted"/>
<sequence length="417" mass="47083">MDRVIEKKFWNKKRIWTIAGITALVLLIIFSIVMASGKSKLNVDTERITISEVKKAPFKEYIPVNGIVMPASTIYLDAMEGGRVEEKYVEDGAMMKKGEPILRLSNTDLELSLVGQQSYVYTTLAQVQLAKVTAQQNTVNNLNQMTDAESQLKEAERVYNMDKYLYQNKAIGKQEFQQAENDYYYKLKKRDLAARIIKQDEQSNELQTKQASQSFSSSQKALDLYGRKVGDLILRAPVDGQLTSLDAEIGQSKNKGERLGQIDVLTGYKVRVDIDEHYISRIFNGLMGDVTIAGKSYQLRVKKIYTQVTNGRFQVDMEFVGNVPKDIRRGQTLSISLALSDETTAVLLAKGGFYQQTGGNWVFKISDDGKTAYRAEVQLGRQNPDYYEVLKGLQPGDKVITSSYENYGDMQELVLKK</sequence>
<dbReference type="Pfam" id="PF25967">
    <property type="entry name" value="RND-MFP_C"/>
    <property type="match status" value="1"/>
</dbReference>
<dbReference type="Gene3D" id="2.40.30.170">
    <property type="match status" value="1"/>
</dbReference>
<dbReference type="Proteomes" id="UP000077667">
    <property type="component" value="Chromosome"/>
</dbReference>
<dbReference type="GO" id="GO:0030313">
    <property type="term" value="C:cell envelope"/>
    <property type="evidence" value="ECO:0007669"/>
    <property type="project" value="UniProtKB-SubCell"/>
</dbReference>
<evidence type="ECO:0000259" key="3">
    <source>
        <dbReference type="Pfam" id="PF25967"/>
    </source>
</evidence>
<reference evidence="4 5" key="1">
    <citation type="submission" date="2016-05" db="EMBL/GenBank/DDBJ databases">
        <title>Niabella ginsenosidivorans BS26 whole genome sequencing.</title>
        <authorList>
            <person name="Im W.T."/>
            <person name="Siddiqi M.Z."/>
        </authorList>
    </citation>
    <scope>NUCLEOTIDE SEQUENCE [LARGE SCALE GENOMIC DNA]</scope>
    <source>
        <strain evidence="4 5">BS26</strain>
    </source>
</reference>
<dbReference type="RefSeq" id="WP_067755842.1">
    <property type="nucleotide sequence ID" value="NZ_CP015772.1"/>
</dbReference>
<feature type="domain" description="Multidrug resistance protein MdtA-like C-terminal permuted SH3" evidence="3">
    <location>
        <begin position="352"/>
        <end position="403"/>
    </location>
</feature>
<dbReference type="Gene3D" id="2.40.50.100">
    <property type="match status" value="1"/>
</dbReference>
<dbReference type="AlphaFoldDB" id="A0A1A9I434"/>
<evidence type="ECO:0000256" key="2">
    <source>
        <dbReference type="ARBA" id="ARBA00023054"/>
    </source>
</evidence>